<reference evidence="1" key="1">
    <citation type="submission" date="2020-08" db="EMBL/GenBank/DDBJ databases">
        <title>Multicomponent nature underlies the extraordinary mechanical properties of spider dragline silk.</title>
        <authorList>
            <person name="Kono N."/>
            <person name="Nakamura H."/>
            <person name="Mori M."/>
            <person name="Yoshida Y."/>
            <person name="Ohtoshi R."/>
            <person name="Malay A.D."/>
            <person name="Moran D.A.P."/>
            <person name="Tomita M."/>
            <person name="Numata K."/>
            <person name="Arakawa K."/>
        </authorList>
    </citation>
    <scope>NUCLEOTIDE SEQUENCE</scope>
</reference>
<dbReference type="Proteomes" id="UP000887159">
    <property type="component" value="Unassembled WGS sequence"/>
</dbReference>
<dbReference type="EMBL" id="BMAU01021347">
    <property type="protein sequence ID" value="GFY18099.1"/>
    <property type="molecule type" value="Genomic_DNA"/>
</dbReference>
<gene>
    <name evidence="1" type="ORF">TNCV_3385901</name>
</gene>
<evidence type="ECO:0000313" key="1">
    <source>
        <dbReference type="EMBL" id="GFY18099.1"/>
    </source>
</evidence>
<evidence type="ECO:0000313" key="2">
    <source>
        <dbReference type="Proteomes" id="UP000887159"/>
    </source>
</evidence>
<organism evidence="1 2">
    <name type="scientific">Trichonephila clavipes</name>
    <name type="common">Golden silk orbweaver</name>
    <name type="synonym">Nephila clavipes</name>
    <dbReference type="NCBI Taxonomy" id="2585209"/>
    <lineage>
        <taxon>Eukaryota</taxon>
        <taxon>Metazoa</taxon>
        <taxon>Ecdysozoa</taxon>
        <taxon>Arthropoda</taxon>
        <taxon>Chelicerata</taxon>
        <taxon>Arachnida</taxon>
        <taxon>Araneae</taxon>
        <taxon>Araneomorphae</taxon>
        <taxon>Entelegynae</taxon>
        <taxon>Araneoidea</taxon>
        <taxon>Nephilidae</taxon>
        <taxon>Trichonephila</taxon>
    </lineage>
</organism>
<accession>A0A8X6VQY8</accession>
<dbReference type="AlphaFoldDB" id="A0A8X6VQY8"/>
<protein>
    <submittedName>
        <fullName evidence="1">Uncharacterized protein</fullName>
    </submittedName>
</protein>
<proteinExistence type="predicted"/>
<comment type="caution">
    <text evidence="1">The sequence shown here is derived from an EMBL/GenBank/DDBJ whole genome shotgun (WGS) entry which is preliminary data.</text>
</comment>
<sequence>MCPLRSLAKNRFISPTACPNQRRISTVSFIPLIYEGLPSRVTDILFDKGNISEKGVLPQTCGGTEPNHAVTFMVLKVTVKDRRKSSPLLR</sequence>
<keyword evidence="2" id="KW-1185">Reference proteome</keyword>
<name>A0A8X6VQY8_TRICX</name>